<dbReference type="EMBL" id="CP143784">
    <property type="protein sequence ID" value="WVN85588.1"/>
    <property type="molecule type" value="Genomic_DNA"/>
</dbReference>
<reference evidence="2" key="1">
    <citation type="submission" date="2016-06" db="EMBL/GenBank/DDBJ databases">
        <authorList>
            <person name="Cuomo C."/>
            <person name="Litvintseva A."/>
            <person name="Heitman J."/>
            <person name="Chen Y."/>
            <person name="Sun S."/>
            <person name="Springer D."/>
            <person name="Dromer F."/>
            <person name="Young S."/>
            <person name="Zeng Q."/>
            <person name="Chapman S."/>
            <person name="Gujja S."/>
            <person name="Saif S."/>
            <person name="Birren B."/>
        </authorList>
    </citation>
    <scope>NUCLEOTIDE SEQUENCE</scope>
    <source>
        <strain evidence="2">CBS 7841</strain>
    </source>
</reference>
<dbReference type="GeneID" id="91084951"/>
<protein>
    <submittedName>
        <fullName evidence="2">Uncharacterized protein</fullName>
    </submittedName>
</protein>
<evidence type="ECO:0000313" key="3">
    <source>
        <dbReference type="Proteomes" id="UP000094043"/>
    </source>
</evidence>
<dbReference type="VEuPathDB" id="FungiDB:L203_00526"/>
<proteinExistence type="predicted"/>
<evidence type="ECO:0000313" key="2">
    <source>
        <dbReference type="EMBL" id="WVN85588.1"/>
    </source>
</evidence>
<keyword evidence="3" id="KW-1185">Reference proteome</keyword>
<dbReference type="RefSeq" id="XP_066066288.1">
    <property type="nucleotide sequence ID" value="XM_066210191.1"/>
</dbReference>
<evidence type="ECO:0000256" key="1">
    <source>
        <dbReference type="SAM" id="MobiDB-lite"/>
    </source>
</evidence>
<feature type="region of interest" description="Disordered" evidence="1">
    <location>
        <begin position="29"/>
        <end position="59"/>
    </location>
</feature>
<organism evidence="2 3">
    <name type="scientific">Cryptococcus depauperatus CBS 7841</name>
    <dbReference type="NCBI Taxonomy" id="1295531"/>
    <lineage>
        <taxon>Eukaryota</taxon>
        <taxon>Fungi</taxon>
        <taxon>Dikarya</taxon>
        <taxon>Basidiomycota</taxon>
        <taxon>Agaricomycotina</taxon>
        <taxon>Tremellomycetes</taxon>
        <taxon>Tremellales</taxon>
        <taxon>Cryptococcaceae</taxon>
        <taxon>Cryptococcus</taxon>
    </lineage>
</organism>
<dbReference type="Proteomes" id="UP000094043">
    <property type="component" value="Chromosome 1"/>
</dbReference>
<reference evidence="2" key="2">
    <citation type="journal article" date="2022" name="Elife">
        <title>Obligate sexual reproduction of a homothallic fungus closely related to the Cryptococcus pathogenic species complex.</title>
        <authorList>
            <person name="Passer A.R."/>
            <person name="Clancey S.A."/>
            <person name="Shea T."/>
            <person name="David-Palma M."/>
            <person name="Averette A.F."/>
            <person name="Boekhout T."/>
            <person name="Porcel B.M."/>
            <person name="Nowrousian M."/>
            <person name="Cuomo C.A."/>
            <person name="Sun S."/>
            <person name="Heitman J."/>
            <person name="Coelho M.A."/>
        </authorList>
    </citation>
    <scope>NUCLEOTIDE SEQUENCE</scope>
    <source>
        <strain evidence="2">CBS 7841</strain>
    </source>
</reference>
<reference evidence="2" key="3">
    <citation type="submission" date="2024-01" db="EMBL/GenBank/DDBJ databases">
        <authorList>
            <person name="Coelho M.A."/>
            <person name="David-Palma M."/>
            <person name="Shea T."/>
            <person name="Sun S."/>
            <person name="Cuomo C.A."/>
            <person name="Heitman J."/>
        </authorList>
    </citation>
    <scope>NUCLEOTIDE SEQUENCE</scope>
    <source>
        <strain evidence="2">CBS 7841</strain>
    </source>
</reference>
<dbReference type="AlphaFoldDB" id="A0A1E3IXU6"/>
<feature type="compositionally biased region" description="Polar residues" evidence="1">
    <location>
        <begin position="43"/>
        <end position="59"/>
    </location>
</feature>
<gene>
    <name evidence="2" type="ORF">L203_100737</name>
</gene>
<dbReference type="KEGG" id="cdep:91084951"/>
<name>A0A1E3IXU6_9TREE</name>
<accession>A0A1E3IXU6</accession>
<sequence length="229" mass="25061">MSSSNNWSTSYGHASVSYDADTGLSDALTATAGPDDSAIMTDDSGSNTPNSAQQTDLYRPNNTIPFSLLNFASGYSTQTHTDLVPLNQDTFGYTNNGTYIVIDTNDFSYVFRSTRRQDRELEEDAWVNAVLNGGAVWATMDSRRHVGSMGEILGPRFESERNDPSTGAWRVDRVNNVNRVEDVDGREAVGTGECMLFNMVGKTAAVSAMVECQNRVDWIRVGASRMPLS</sequence>